<comment type="caution">
    <text evidence="1">The sequence shown here is derived from an EMBL/GenBank/DDBJ whole genome shotgun (WGS) entry which is preliminary data.</text>
</comment>
<dbReference type="VEuPathDB" id="FungiDB:TRIVIDRAFT_134060"/>
<dbReference type="AlphaFoldDB" id="G9MQK8"/>
<sequence>LDAVLTRVGQLGIIRNGIFSNDINAATLGLVWSNADELASFFVDLVECAKCYAPASSLNGATGQNNPHGQDNEFDLSQPMNRHALICQVQRLARSIIYILKNVATSITFEEIDMSSETTLRSDDYDTGTLLEEQPRVANEKWLFVNGIATELFWLHLACKKLARQYSREITGVYNRGDGILWDLIECAGERNITGEGNARSQKRLIQRTSSSRGAQEKLKEQLEAALEQAGDGDGSVYKHVVVIAHSQGCLLLRLALEELVVEDAAGTGNTRQTMLERLCVFTFGNPSVDWKLDLPDDVVIAPLQNSGQSQMDLEFLSSHVLRTEHFANKVDFVAKLGVISEHRRADSGYAPEHVFVNEDPDWIGHLFGTQYSLDSRYYRAEQTNGAIGDPSWLLTC</sequence>
<feature type="non-terminal residue" evidence="1">
    <location>
        <position position="1"/>
    </location>
</feature>
<dbReference type="eggNOG" id="ENOG502QS99">
    <property type="taxonomic scope" value="Eukaryota"/>
</dbReference>
<dbReference type="EMBL" id="ABDF02000005">
    <property type="protein sequence ID" value="EHK23276.1"/>
    <property type="molecule type" value="Genomic_DNA"/>
</dbReference>
<dbReference type="PANTHER" id="PTHR42044">
    <property type="entry name" value="DUF676 DOMAIN-CONTAINING PROTEIN-RELATED"/>
    <property type="match status" value="1"/>
</dbReference>
<dbReference type="Proteomes" id="UP000007115">
    <property type="component" value="Unassembled WGS sequence"/>
</dbReference>
<name>G9MQK8_HYPVG</name>
<dbReference type="HOGENOM" id="CLU_028622_1_0_1"/>
<dbReference type="OMA" id="WDLVECA"/>
<organism evidence="1 2">
    <name type="scientific">Hypocrea virens (strain Gv29-8 / FGSC 10586)</name>
    <name type="common">Gliocladium virens</name>
    <name type="synonym">Trichoderma virens</name>
    <dbReference type="NCBI Taxonomy" id="413071"/>
    <lineage>
        <taxon>Eukaryota</taxon>
        <taxon>Fungi</taxon>
        <taxon>Dikarya</taxon>
        <taxon>Ascomycota</taxon>
        <taxon>Pezizomycotina</taxon>
        <taxon>Sordariomycetes</taxon>
        <taxon>Hypocreomycetidae</taxon>
        <taxon>Hypocreales</taxon>
        <taxon>Hypocreaceae</taxon>
        <taxon>Trichoderma</taxon>
    </lineage>
</organism>
<keyword evidence="2" id="KW-1185">Reference proteome</keyword>
<dbReference type="RefSeq" id="XP_013957510.1">
    <property type="nucleotide sequence ID" value="XM_014102035.1"/>
</dbReference>
<accession>G9MQK8</accession>
<evidence type="ECO:0000313" key="2">
    <source>
        <dbReference type="Proteomes" id="UP000007115"/>
    </source>
</evidence>
<dbReference type="GeneID" id="25787630"/>
<protein>
    <recommendedName>
        <fullName evidence="3">DUF676 domain-containing protein</fullName>
    </recommendedName>
</protein>
<reference evidence="1 2" key="1">
    <citation type="journal article" date="2011" name="Genome Biol.">
        <title>Comparative genome sequence analysis underscores mycoparasitism as the ancestral life style of Trichoderma.</title>
        <authorList>
            <person name="Kubicek C.P."/>
            <person name="Herrera-Estrella A."/>
            <person name="Seidl-Seiboth V."/>
            <person name="Martinez D.A."/>
            <person name="Druzhinina I.S."/>
            <person name="Thon M."/>
            <person name="Zeilinger S."/>
            <person name="Casas-Flores S."/>
            <person name="Horwitz B.A."/>
            <person name="Mukherjee P.K."/>
            <person name="Mukherjee M."/>
            <person name="Kredics L."/>
            <person name="Alcaraz L.D."/>
            <person name="Aerts A."/>
            <person name="Antal Z."/>
            <person name="Atanasova L."/>
            <person name="Cervantes-Badillo M.G."/>
            <person name="Challacombe J."/>
            <person name="Chertkov O."/>
            <person name="McCluskey K."/>
            <person name="Coulpier F."/>
            <person name="Deshpande N."/>
            <person name="von Doehren H."/>
            <person name="Ebbole D.J."/>
            <person name="Esquivel-Naranjo E.U."/>
            <person name="Fekete E."/>
            <person name="Flipphi M."/>
            <person name="Glaser F."/>
            <person name="Gomez-Rodriguez E.Y."/>
            <person name="Gruber S."/>
            <person name="Han C."/>
            <person name="Henrissat B."/>
            <person name="Hermosa R."/>
            <person name="Hernandez-Onate M."/>
            <person name="Karaffa L."/>
            <person name="Kosti I."/>
            <person name="Le Crom S."/>
            <person name="Lindquist E."/>
            <person name="Lucas S."/>
            <person name="Luebeck M."/>
            <person name="Luebeck P.S."/>
            <person name="Margeot A."/>
            <person name="Metz B."/>
            <person name="Misra M."/>
            <person name="Nevalainen H."/>
            <person name="Omann M."/>
            <person name="Packer N."/>
            <person name="Perrone G."/>
            <person name="Uresti-Rivera E.E."/>
            <person name="Salamov A."/>
            <person name="Schmoll M."/>
            <person name="Seiboth B."/>
            <person name="Shapiro H."/>
            <person name="Sukno S."/>
            <person name="Tamayo-Ramos J.A."/>
            <person name="Tisch D."/>
            <person name="Wiest A."/>
            <person name="Wilkinson H.H."/>
            <person name="Zhang M."/>
            <person name="Coutinho P.M."/>
            <person name="Kenerley C.M."/>
            <person name="Monte E."/>
            <person name="Baker S.E."/>
            <person name="Grigoriev I.V."/>
        </authorList>
    </citation>
    <scope>NUCLEOTIDE SEQUENCE [LARGE SCALE GENOMIC DNA]</scope>
    <source>
        <strain evidence="2">Gv29-8 / FGSC 10586</strain>
    </source>
</reference>
<dbReference type="OrthoDB" id="202545at2759"/>
<dbReference type="PANTHER" id="PTHR42044:SF2">
    <property type="entry name" value="DUF676 DOMAIN-CONTAINING PROTEIN"/>
    <property type="match status" value="1"/>
</dbReference>
<evidence type="ECO:0000313" key="1">
    <source>
        <dbReference type="EMBL" id="EHK23276.1"/>
    </source>
</evidence>
<feature type="non-terminal residue" evidence="1">
    <location>
        <position position="397"/>
    </location>
</feature>
<proteinExistence type="predicted"/>
<dbReference type="STRING" id="413071.G9MQK8"/>
<evidence type="ECO:0008006" key="3">
    <source>
        <dbReference type="Google" id="ProtNLM"/>
    </source>
</evidence>
<gene>
    <name evidence="1" type="ORF">TRIVIDRAFT_134060</name>
</gene>
<dbReference type="InParanoid" id="G9MQK8"/>